<organism evidence="2 3">
    <name type="scientific">Mustela putorius furo</name>
    <name type="common">European domestic ferret</name>
    <name type="synonym">Mustela furo</name>
    <dbReference type="NCBI Taxonomy" id="9669"/>
    <lineage>
        <taxon>Eukaryota</taxon>
        <taxon>Metazoa</taxon>
        <taxon>Chordata</taxon>
        <taxon>Craniata</taxon>
        <taxon>Vertebrata</taxon>
        <taxon>Euteleostomi</taxon>
        <taxon>Mammalia</taxon>
        <taxon>Eutheria</taxon>
        <taxon>Laurasiatheria</taxon>
        <taxon>Carnivora</taxon>
        <taxon>Caniformia</taxon>
        <taxon>Musteloidea</taxon>
        <taxon>Mustelidae</taxon>
        <taxon>Mustelinae</taxon>
        <taxon>Mustela</taxon>
    </lineage>
</organism>
<reference evidence="3" key="1">
    <citation type="submission" date="2025-08" db="UniProtKB">
        <authorList>
            <consortium name="RefSeq"/>
        </authorList>
    </citation>
    <scope>IDENTIFICATION</scope>
    <source>
        <tissue evidence="3">Brain</tissue>
    </source>
</reference>
<feature type="region of interest" description="Disordered" evidence="1">
    <location>
        <begin position="22"/>
        <end position="55"/>
    </location>
</feature>
<evidence type="ECO:0000313" key="3">
    <source>
        <dbReference type="RefSeq" id="XP_044925060.1"/>
    </source>
</evidence>
<feature type="compositionally biased region" description="Polar residues" evidence="1">
    <location>
        <begin position="45"/>
        <end position="55"/>
    </location>
</feature>
<gene>
    <name evidence="3" type="primary">DNAAF2</name>
</gene>
<dbReference type="CTD" id="55172"/>
<protein>
    <submittedName>
        <fullName evidence="3">Protein kintoun isoform X3</fullName>
    </submittedName>
</protein>
<dbReference type="RefSeq" id="XP_044925060.1">
    <property type="nucleotide sequence ID" value="XM_045069125.1"/>
</dbReference>
<keyword evidence="2" id="KW-1185">Reference proteome</keyword>
<dbReference type="GeneID" id="101671563"/>
<feature type="compositionally biased region" description="Basic and acidic residues" evidence="1">
    <location>
        <begin position="22"/>
        <end position="43"/>
    </location>
</feature>
<evidence type="ECO:0000313" key="2">
    <source>
        <dbReference type="Proteomes" id="UP000000715"/>
    </source>
</evidence>
<proteinExistence type="predicted"/>
<name>A0A8U0RIE2_MUSPF</name>
<feature type="region of interest" description="Disordered" evidence="1">
    <location>
        <begin position="86"/>
        <end position="129"/>
    </location>
</feature>
<feature type="compositionally biased region" description="Basic and acidic residues" evidence="1">
    <location>
        <begin position="92"/>
        <end position="103"/>
    </location>
</feature>
<feature type="compositionally biased region" description="Acidic residues" evidence="1">
    <location>
        <begin position="110"/>
        <end position="129"/>
    </location>
</feature>
<evidence type="ECO:0000256" key="1">
    <source>
        <dbReference type="SAM" id="MobiDB-lite"/>
    </source>
</evidence>
<accession>A0A8U0RIE2</accession>
<sequence length="181" mass="20269">MTLRQKARTPICISLQECSNSEKLHEKEEKGNEGSHLTEKENIEYPTTSTTDSNSSLEVKVLETDSCGSVACLRGAPDVSHLLFEKSQQPESKMEPEFIKEKSPAYSNEEKEDLEEPVITEEKESDGDDLSSLLNRASVHNLSGLNNVKETNMQDGSVQFIKDHVTQCAFSFHNSLLYDLD</sequence>
<dbReference type="AlphaFoldDB" id="A0A8U0RIE2"/>
<dbReference type="Proteomes" id="UP000000715">
    <property type="component" value="Unplaced"/>
</dbReference>